<evidence type="ECO:0000256" key="5">
    <source>
        <dbReference type="NCBIfam" id="TIGR00264"/>
    </source>
</evidence>
<comment type="subunit">
    <text evidence="4">Homodimer. Interacts with the ribosome. Binds ribosomal RNA.</text>
</comment>
<accession>E8R7D5</accession>
<dbReference type="InterPro" id="IPR044034">
    <property type="entry name" value="NAC-like_UBA"/>
</dbReference>
<dbReference type="InterPro" id="IPR002715">
    <property type="entry name" value="Nas_poly-pep-assoc_cplx_dom"/>
</dbReference>
<dbReference type="AlphaFoldDB" id="E8R7D5"/>
<name>E8R7D5_DESM0</name>
<dbReference type="NCBIfam" id="TIGR00264">
    <property type="entry name" value="archaeal-type nascent polypeptide-associated complex protein"/>
    <property type="match status" value="1"/>
</dbReference>
<dbReference type="SUPFAM" id="SSF46934">
    <property type="entry name" value="UBA-like"/>
    <property type="match status" value="1"/>
</dbReference>
<evidence type="ECO:0000313" key="7">
    <source>
        <dbReference type="EMBL" id="ADV65600.1"/>
    </source>
</evidence>
<proteinExistence type="inferred from homology"/>
<feature type="domain" description="NAC-A/B" evidence="6">
    <location>
        <begin position="3"/>
        <end position="71"/>
    </location>
</feature>
<evidence type="ECO:0000256" key="3">
    <source>
        <dbReference type="ARBA" id="ARBA00022927"/>
    </source>
</evidence>
<keyword evidence="1 4" id="KW-0813">Transport</keyword>
<evidence type="ECO:0000256" key="2">
    <source>
        <dbReference type="ARBA" id="ARBA00022884"/>
    </source>
</evidence>
<organism evidence="7 8">
    <name type="scientific">Desulfurococcus mucosus (strain ATCC 35584 / DSM 2162 / JCM 9187 / O7/1)</name>
    <dbReference type="NCBI Taxonomy" id="765177"/>
    <lineage>
        <taxon>Archaea</taxon>
        <taxon>Thermoproteota</taxon>
        <taxon>Thermoprotei</taxon>
        <taxon>Desulfurococcales</taxon>
        <taxon>Desulfurococcaceae</taxon>
        <taxon>Desulfurococcus</taxon>
    </lineage>
</organism>
<reference evidence="7 8" key="2">
    <citation type="journal article" date="2011" name="Stand. Genomic Sci.">
        <title>Complete genome sequence of Desulfurococcus mucosus type strain (O7/1).</title>
        <authorList>
            <person name="Wirth R."/>
            <person name="Chertkov O."/>
            <person name="Held B."/>
            <person name="Lapidus A."/>
            <person name="Nolan M."/>
            <person name="Lucas S."/>
            <person name="Hammon N."/>
            <person name="Deshpande S."/>
            <person name="Cheng J.F."/>
            <person name="Tapia R."/>
            <person name="Han C."/>
            <person name="Goodwin L."/>
            <person name="Pitluck S."/>
            <person name="Liolios K."/>
            <person name="Ioanna P."/>
            <person name="Ivanova N."/>
            <person name="Mavromatis K."/>
            <person name="Mikhailova N."/>
            <person name="Pati A."/>
            <person name="Chen A."/>
            <person name="Palaniappan K."/>
            <person name="Land M."/>
            <person name="Hauser L."/>
            <person name="Chang Y.J."/>
            <person name="Jeffries C.D."/>
            <person name="Bilek Y."/>
            <person name="Hader T."/>
            <person name="Rohde M."/>
            <person name="Spring S."/>
            <person name="Sikorski J."/>
            <person name="Goker M."/>
            <person name="Woyke T."/>
            <person name="Bristow J."/>
            <person name="Eisen J.A."/>
            <person name="Markowitz V."/>
            <person name="Hugenholtz P."/>
            <person name="Kyrpides N.C."/>
            <person name="Klenk H.P."/>
        </authorList>
    </citation>
    <scope>NUCLEOTIDE SEQUENCE [LARGE SCALE GENOMIC DNA]</scope>
    <source>
        <strain evidence="8">ATCC 35584 / DSM 2162 / JCM 9187 / O7/1</strain>
    </source>
</reference>
<dbReference type="GO" id="GO:0015031">
    <property type="term" value="P:protein transport"/>
    <property type="evidence" value="ECO:0007669"/>
    <property type="project" value="UniProtKB-UniRule"/>
</dbReference>
<dbReference type="PROSITE" id="PS51151">
    <property type="entry name" value="NAC_AB"/>
    <property type="match status" value="1"/>
</dbReference>
<comment type="function">
    <text evidence="4">Contacts the emerging nascent chain on the ribosome.</text>
</comment>
<dbReference type="HOGENOM" id="CLU_146475_0_0_2"/>
<keyword evidence="8" id="KW-1185">Reference proteome</keyword>
<evidence type="ECO:0000313" key="8">
    <source>
        <dbReference type="Proteomes" id="UP000001068"/>
    </source>
</evidence>
<dbReference type="eggNOG" id="arCOG04061">
    <property type="taxonomic scope" value="Archaea"/>
</dbReference>
<dbReference type="CDD" id="cd14359">
    <property type="entry name" value="UBA_AeNAC"/>
    <property type="match status" value="1"/>
</dbReference>
<keyword evidence="2 4" id="KW-0694">RNA-binding</keyword>
<dbReference type="InterPro" id="IPR009060">
    <property type="entry name" value="UBA-like_sf"/>
</dbReference>
<dbReference type="EMBL" id="CP002363">
    <property type="protein sequence ID" value="ADV65600.1"/>
    <property type="molecule type" value="Genomic_DNA"/>
</dbReference>
<dbReference type="SMART" id="SM01407">
    <property type="entry name" value="NAC"/>
    <property type="match status" value="1"/>
</dbReference>
<dbReference type="RefSeq" id="WP_013562822.1">
    <property type="nucleotide sequence ID" value="NC_014961.1"/>
</dbReference>
<dbReference type="InterPro" id="IPR038187">
    <property type="entry name" value="NAC_A/B_dom_sf"/>
</dbReference>
<sequence>MMAGNPRELKRLLKRMGVEVEELNGVKRVEIVFEDRKIVVRDPQVLAFKAGGQVFYQVTGTPETVAQAEEAVKPVEEVKVSEEDVRFIMEQTGASYEKAREALVKAKGDILQAIMLLREG</sequence>
<dbReference type="GO" id="GO:0003723">
    <property type="term" value="F:RNA binding"/>
    <property type="evidence" value="ECO:0007669"/>
    <property type="project" value="UniProtKB-UniRule"/>
</dbReference>
<dbReference type="OrthoDB" id="53273at2157"/>
<reference evidence="8" key="1">
    <citation type="submission" date="2010-11" db="EMBL/GenBank/DDBJ databases">
        <title>The complete genome of Desulfurococcus mucosus DSM 2162.</title>
        <authorList>
            <consortium name="US DOE Joint Genome Institute (JGI-PGF)"/>
            <person name="Lucas S."/>
            <person name="Copeland A."/>
            <person name="Lapidus A."/>
            <person name="Bruce D."/>
            <person name="Goodwin L."/>
            <person name="Pitluck S."/>
            <person name="Kyrpides N."/>
            <person name="Mavromatis K."/>
            <person name="Pagani I."/>
            <person name="Ivanova N."/>
            <person name="Ovchinnikova G."/>
            <person name="Chertkov O."/>
            <person name="Held B."/>
            <person name="Brettin T."/>
            <person name="Detter J.C."/>
            <person name="Tapia R."/>
            <person name="Han C."/>
            <person name="Land M."/>
            <person name="Hauser L."/>
            <person name="Markowitz V."/>
            <person name="Cheng J.-F."/>
            <person name="Hugenholtz P."/>
            <person name="Woyke T."/>
            <person name="Wu D."/>
            <person name="Wirth R."/>
            <person name="Bilek Y."/>
            <person name="Hader T."/>
            <person name="Klenk H.-P."/>
            <person name="Eisen J.A."/>
        </authorList>
    </citation>
    <scope>NUCLEOTIDE SEQUENCE [LARGE SCALE GENOMIC DNA]</scope>
    <source>
        <strain evidence="8">ATCC 35584 / DSM 2162 / JCM 9187 / O7/1</strain>
    </source>
</reference>
<keyword evidence="3 4" id="KW-0653">Protein transport</keyword>
<protein>
    <recommendedName>
        <fullName evidence="4 5">Nascent polypeptide-associated complex protein</fullName>
    </recommendedName>
</protein>
<evidence type="ECO:0000259" key="6">
    <source>
        <dbReference type="PROSITE" id="PS51151"/>
    </source>
</evidence>
<dbReference type="InterPro" id="IPR005231">
    <property type="entry name" value="NAC_arc"/>
</dbReference>
<dbReference type="HAMAP" id="MF_00814">
    <property type="entry name" value="NAC_arch"/>
    <property type="match status" value="1"/>
</dbReference>
<dbReference type="Proteomes" id="UP000001068">
    <property type="component" value="Chromosome"/>
</dbReference>
<comment type="similarity">
    <text evidence="4">Belongs to the NAC-alpha family.</text>
</comment>
<dbReference type="Pfam" id="PF01849">
    <property type="entry name" value="NAC"/>
    <property type="match status" value="1"/>
</dbReference>
<dbReference type="Gene3D" id="1.10.8.10">
    <property type="entry name" value="DNA helicase RuvA subunit, C-terminal domain"/>
    <property type="match status" value="1"/>
</dbReference>
<dbReference type="STRING" id="765177.Desmu_1306"/>
<dbReference type="Gene3D" id="2.20.70.30">
    <property type="entry name" value="Nascent polypeptide-associated complex domain"/>
    <property type="match status" value="1"/>
</dbReference>
<evidence type="ECO:0000256" key="4">
    <source>
        <dbReference type="HAMAP-Rule" id="MF_00814"/>
    </source>
</evidence>
<dbReference type="GeneID" id="10154029"/>
<gene>
    <name evidence="4" type="primary">nac</name>
    <name evidence="7" type="ordered locus">Desmu_1306</name>
</gene>
<evidence type="ECO:0000256" key="1">
    <source>
        <dbReference type="ARBA" id="ARBA00022448"/>
    </source>
</evidence>
<dbReference type="KEGG" id="dmu:Desmu_1306"/>
<dbReference type="Pfam" id="PF19026">
    <property type="entry name" value="UBA_HYPK"/>
    <property type="match status" value="1"/>
</dbReference>